<evidence type="ECO:0000313" key="1">
    <source>
        <dbReference type="EMBL" id="KAI9896042.1"/>
    </source>
</evidence>
<proteinExistence type="predicted"/>
<accession>A0ACC0US28</accession>
<organism evidence="1 2">
    <name type="scientific">Trichothecium roseum</name>
    <dbReference type="NCBI Taxonomy" id="47278"/>
    <lineage>
        <taxon>Eukaryota</taxon>
        <taxon>Fungi</taxon>
        <taxon>Dikarya</taxon>
        <taxon>Ascomycota</taxon>
        <taxon>Pezizomycotina</taxon>
        <taxon>Sordariomycetes</taxon>
        <taxon>Hypocreomycetidae</taxon>
        <taxon>Hypocreales</taxon>
        <taxon>Hypocreales incertae sedis</taxon>
        <taxon>Trichothecium</taxon>
    </lineage>
</organism>
<name>A0ACC0US28_9HYPO</name>
<protein>
    <submittedName>
        <fullName evidence="1">Uncharacterized protein</fullName>
    </submittedName>
</protein>
<dbReference type="EMBL" id="CM047949">
    <property type="protein sequence ID" value="KAI9896042.1"/>
    <property type="molecule type" value="Genomic_DNA"/>
</dbReference>
<comment type="caution">
    <text evidence="1">The sequence shown here is derived from an EMBL/GenBank/DDBJ whole genome shotgun (WGS) entry which is preliminary data.</text>
</comment>
<reference evidence="1" key="1">
    <citation type="submission" date="2022-10" db="EMBL/GenBank/DDBJ databases">
        <title>Complete Genome of Trichothecium roseum strain YXFP-22015, a Plant Pathogen Isolated from Citrus.</title>
        <authorList>
            <person name="Wang Y."/>
            <person name="Zhu L."/>
        </authorList>
    </citation>
    <scope>NUCLEOTIDE SEQUENCE</scope>
    <source>
        <strain evidence="1">YXFP-22015</strain>
    </source>
</reference>
<sequence>MSRLAPTDRQKRILQLSHEWGVSLPPVPSRLERPHQAPTYRKPDDDAVAENLLVRRAQEAAQIRPKTGLSRAFSSANIKRGKAWESRDVLDALYSWIAQGGSAGVVEALVAKLAESGVELGGGQRQKSGILNRRKSTDGFVDRTKLLRSAVERDQYETVQVLLPYADHVALDTCLPIAMGRSNTPMVELLIRYGATAGQSASGQNAFRQACGAPRQSEMVKLILYSDSKPTPILASQCLVDAAKIGELATVLHLSRSIADGDFDQASALRTAVMSGRKDIAIAILMGNQPPQTESLNLAFRALLENPSLTPNARLELAELLVCAGAQGDVLSQALQIACDTHFYEMAGLLSTYGVSIEYQEASVLKTAIAKGQVGLARSLLSDGAALNPGLASSCVRAISPQTTHEDRYLLLKLLLKKGASGTPLDEMLIEATKAGDLKSVELLLKPFFPDAAGTNGARVTNGYANGHADGGRRVSNGQVPRSASGTYLYERHEVASPDFRDGEAIRTALLRMDTAMTSKLLAGQPSAETLSKVFPLTKNLSTADRYQMVELFLKGALSGPPLHAALQDAISEDPANRDDSLIRLLLQNNADINYKQGSGISTVILCKDVPLLETLMAQAGPQTAAARVADVMKLGDRRDHPIRFDMMNILLRSGAAVGIHEIATALLGTLGEVPVDMSLLRLLLQQGNANVNLLDHAIVKKSVQNQDPKVIEMVLSFGKPNAETLTACFEELAPTLSNDAKAWKLKIILARSSTQSHPQANISQDIHRFLAHEIETLVEVPNLPSLSTLKVLLDAGADPNKYDAIALCFAVKAANMPITDLLLECQMPPTPHSLGLALRHALRISDLMDRLSFTKKLAGAGAAPIEVNLALTHAITAFPDDLPLIGALTATADTSDGEALNLSIAKESPEILDLLLSRSKTSQDARDSILDKAMVIRDRAIRREICQRLLKDGISTNVASNALLIAARDGDLELGDILMAYGANIASNNGQAIIEACRGGSAEVLEVLLRTDNKTDKTVLDRGFQAATEVRDLNKRAIIFEKLLKRGVSGEPTDAQLLSAARYGEEGHEVLRVLLAAGADPNYHNGEAVVAATSSAFMDNLELLLGLWDDKARQKRASNPTLIRALKASWNLSRDTRFKVIGYLIKAGLPAEDDVHIALNDAVNEDDPEERLVKLLLDHGASPTMNGCKTLVDATQQTAGTCLSLILEKQIPPADISRAFSQCFSPDRFDVWFSQSGLETARILLNCGAHDESLSSALVSVMKAHDVNVQLAEEFFNILVSFGPDVDYNNGEPLQQAASLANVAWMKELLGCHPSSQTLSLAFQRIFDTALDEMDALQLFEVLTGYRDGETCIDVMTPQDARAPVLVKAMSQYPRSLLILQTLLDAGYYHDQMVIYQLHEDVDERMTLLTWALAQPQKKISSALIQLLLDRGAKVNVETSESRTTPLMLAIQERRVDLVQALLLDDAEVDVTDHRGRTPLSMVTDIGGDIATKMMGSLLAAEPSKDDGSLHNAARELNLAAVQVLVQSGHDPDFPSPHHGGRSALGEVCLRGSERAELDHNRQRSMQKVMSFLLDSGSDLSIKSQGKSMLHLCFESADPLTTSRLFLKVGMWKHVNKPLCQYTDVNYTYSPTMYIRKIMPQSDTTPELLELIQANRGTDVFYANEGDQPEDAIGLPPDLLAQERERKFREQRIADDAEDFRISMARKKELASVDSQILSHKQEMEEARRRKAQGEDIRHAQERGQLEESLAAASHARRVSEQRQLAESSLSQRRAVAAAEDEAEESRQRKALEWQTRHRKEAVEGARALSAVQISERQEVERLDRAAETRMARRLEAQKKLVEGQERLAKRLAAGPGGDPRRQIGFVSEELN</sequence>
<gene>
    <name evidence="1" type="ORF">N3K66_008942</name>
</gene>
<dbReference type="Proteomes" id="UP001163324">
    <property type="component" value="Chromosome 10"/>
</dbReference>
<keyword evidence="2" id="KW-1185">Reference proteome</keyword>
<evidence type="ECO:0000313" key="2">
    <source>
        <dbReference type="Proteomes" id="UP001163324"/>
    </source>
</evidence>